<gene>
    <name evidence="3" type="ORF">Ga0609869_003438</name>
</gene>
<dbReference type="Pfam" id="PF04314">
    <property type="entry name" value="PCuAC"/>
    <property type="match status" value="1"/>
</dbReference>
<proteinExistence type="predicted"/>
<dbReference type="PANTHER" id="PTHR36302">
    <property type="entry name" value="BLR7088 PROTEIN"/>
    <property type="match status" value="1"/>
</dbReference>
<dbReference type="EMBL" id="JBEHHI010000003">
    <property type="protein sequence ID" value="MEX5730085.1"/>
    <property type="molecule type" value="Genomic_DNA"/>
</dbReference>
<comment type="caution">
    <text evidence="3">The sequence shown here is derived from an EMBL/GenBank/DDBJ whole genome shotgun (WGS) entry which is preliminary data.</text>
</comment>
<name>A0ABV3XXI2_9RHOB</name>
<sequence length="171" mass="17905">MSLKSTVFAALTAAVTALPALAQGIEIEDPYARASTMMSKSGAAFMTIKNTGEVDDRLVAAASDVADKVELHTHIEDAGGIMKMVRVEEGFPVPAGGTHMLQRGGDHVMFLGLTRSLNHGDTVEVTLSFEKAGDVTVTIPVDLERQPGGAMMNQGNMPMTGGAMGQGMNNN</sequence>
<dbReference type="InterPro" id="IPR007410">
    <property type="entry name" value="LpqE-like"/>
</dbReference>
<evidence type="ECO:0000256" key="1">
    <source>
        <dbReference type="SAM" id="MobiDB-lite"/>
    </source>
</evidence>
<dbReference type="SUPFAM" id="SSF110087">
    <property type="entry name" value="DR1885-like metal-binding protein"/>
    <property type="match status" value="1"/>
</dbReference>
<feature type="signal peptide" evidence="2">
    <location>
        <begin position="1"/>
        <end position="22"/>
    </location>
</feature>
<reference evidence="3 4" key="1">
    <citation type="submission" date="2024-06" db="EMBL/GenBank/DDBJ databases">
        <title>Genome of Rhodovulum iodosum, a marine photoferrotroph.</title>
        <authorList>
            <person name="Bianchini G."/>
            <person name="Nikeleit V."/>
            <person name="Kappler A."/>
            <person name="Bryce C."/>
            <person name="Sanchez-Baracaldo P."/>
        </authorList>
    </citation>
    <scope>NUCLEOTIDE SEQUENCE [LARGE SCALE GENOMIC DNA]</scope>
    <source>
        <strain evidence="3 4">UT/N1</strain>
    </source>
</reference>
<dbReference type="Proteomes" id="UP001560019">
    <property type="component" value="Unassembled WGS sequence"/>
</dbReference>
<dbReference type="Gene3D" id="2.60.40.1890">
    <property type="entry name" value="PCu(A)C copper chaperone"/>
    <property type="match status" value="1"/>
</dbReference>
<dbReference type="InterPro" id="IPR058248">
    <property type="entry name" value="Lxx211020-like"/>
</dbReference>
<evidence type="ECO:0000313" key="3">
    <source>
        <dbReference type="EMBL" id="MEX5730085.1"/>
    </source>
</evidence>
<dbReference type="PANTHER" id="PTHR36302:SF1">
    <property type="entry name" value="COPPER CHAPERONE PCU(A)C"/>
    <property type="match status" value="1"/>
</dbReference>
<feature type="region of interest" description="Disordered" evidence="1">
    <location>
        <begin position="146"/>
        <end position="171"/>
    </location>
</feature>
<dbReference type="RefSeq" id="WP_125403448.1">
    <property type="nucleotide sequence ID" value="NZ_JBEHHI010000003.1"/>
</dbReference>
<keyword evidence="2" id="KW-0732">Signal</keyword>
<evidence type="ECO:0000313" key="4">
    <source>
        <dbReference type="Proteomes" id="UP001560019"/>
    </source>
</evidence>
<accession>A0ABV3XXI2</accession>
<organism evidence="3 4">
    <name type="scientific">Rhodovulum iodosum</name>
    <dbReference type="NCBI Taxonomy" id="68291"/>
    <lineage>
        <taxon>Bacteria</taxon>
        <taxon>Pseudomonadati</taxon>
        <taxon>Pseudomonadota</taxon>
        <taxon>Alphaproteobacteria</taxon>
        <taxon>Rhodobacterales</taxon>
        <taxon>Paracoccaceae</taxon>
        <taxon>Rhodovulum</taxon>
    </lineage>
</organism>
<evidence type="ECO:0000256" key="2">
    <source>
        <dbReference type="SAM" id="SignalP"/>
    </source>
</evidence>
<dbReference type="InterPro" id="IPR036182">
    <property type="entry name" value="PCuAC_sf"/>
</dbReference>
<protein>
    <submittedName>
        <fullName evidence="3">Copper(I)-binding protein</fullName>
    </submittedName>
</protein>
<keyword evidence="4" id="KW-1185">Reference proteome</keyword>
<feature type="chain" id="PRO_5045217946" evidence="2">
    <location>
        <begin position="23"/>
        <end position="171"/>
    </location>
</feature>